<accession>A0A0H5QTE3</accession>
<reference evidence="1" key="1">
    <citation type="submission" date="2015-04" db="EMBL/GenBank/DDBJ databases">
        <title>The genome sequence of the plant pathogenic Rhizarian Plasmodiophora brassicae reveals insights in its biotrophic life cycle and the origin of chitin synthesis.</title>
        <authorList>
            <person name="Schwelm A."/>
            <person name="Fogelqvist J."/>
            <person name="Knaust A."/>
            <person name="Julke S."/>
            <person name="Lilja T."/>
            <person name="Dhandapani V."/>
            <person name="Bonilla-Rosso G."/>
            <person name="Karlsson M."/>
            <person name="Shevchenko A."/>
            <person name="Choi S.R."/>
            <person name="Kim H.G."/>
            <person name="Park J.Y."/>
            <person name="Lim Y.P."/>
            <person name="Ludwig-Muller J."/>
            <person name="Dixelius C."/>
        </authorList>
    </citation>
    <scope>NUCLEOTIDE SEQUENCE</scope>
    <source>
        <tissue evidence="1">Potato root galls</tissue>
    </source>
</reference>
<name>A0A0H5QTE3_9EUKA</name>
<organism evidence="1">
    <name type="scientific">Spongospora subterranea</name>
    <dbReference type="NCBI Taxonomy" id="70186"/>
    <lineage>
        <taxon>Eukaryota</taxon>
        <taxon>Sar</taxon>
        <taxon>Rhizaria</taxon>
        <taxon>Endomyxa</taxon>
        <taxon>Phytomyxea</taxon>
        <taxon>Plasmodiophorida</taxon>
        <taxon>Plasmodiophoridae</taxon>
        <taxon>Spongospora</taxon>
    </lineage>
</organism>
<evidence type="ECO:0000313" key="1">
    <source>
        <dbReference type="EMBL" id="CRZ04816.1"/>
    </source>
</evidence>
<protein>
    <submittedName>
        <fullName evidence="1">Uncharacterized protein</fullName>
    </submittedName>
</protein>
<sequence length="125" mass="13504">MMLIVVEFLKFRRRKEGRRRSSLARCLSSLTGAIAVVGCRWLQLCFSPAAGVAILAVWLEKEGNGIGDCWSYCSSVSSSGYWCCCSLVLARAAAGVACGLLDRDETTVCLVELLFTRKGAEAVST</sequence>
<dbReference type="EMBL" id="HACM01004374">
    <property type="protein sequence ID" value="CRZ04816.1"/>
    <property type="molecule type" value="Transcribed_RNA"/>
</dbReference>
<proteinExistence type="predicted"/>
<dbReference type="AlphaFoldDB" id="A0A0H5QTE3"/>